<name>A0A397U953_9GLOM</name>
<evidence type="ECO:0000313" key="2">
    <source>
        <dbReference type="EMBL" id="RIB06810.1"/>
    </source>
</evidence>
<feature type="domain" description="F-box" evidence="1">
    <location>
        <begin position="3"/>
        <end position="47"/>
    </location>
</feature>
<dbReference type="SUPFAM" id="SSF81383">
    <property type="entry name" value="F-box domain"/>
    <property type="match status" value="1"/>
</dbReference>
<keyword evidence="3" id="KW-1185">Reference proteome</keyword>
<dbReference type="PANTHER" id="PTHR24114:SF2">
    <property type="entry name" value="F-BOX DOMAIN-CONTAINING PROTEIN-RELATED"/>
    <property type="match status" value="1"/>
</dbReference>
<dbReference type="EMBL" id="QKWP01001757">
    <property type="protein sequence ID" value="RIB06810.1"/>
    <property type="molecule type" value="Genomic_DNA"/>
</dbReference>
<dbReference type="InterPro" id="IPR036047">
    <property type="entry name" value="F-box-like_dom_sf"/>
</dbReference>
<comment type="caution">
    <text evidence="2">The sequence shown here is derived from an EMBL/GenBank/DDBJ whole genome shotgun (WGS) entry which is preliminary data.</text>
</comment>
<accession>A0A397U953</accession>
<gene>
    <name evidence="2" type="ORF">C2G38_2216148</name>
</gene>
<organism evidence="2 3">
    <name type="scientific">Gigaspora rosea</name>
    <dbReference type="NCBI Taxonomy" id="44941"/>
    <lineage>
        <taxon>Eukaryota</taxon>
        <taxon>Fungi</taxon>
        <taxon>Fungi incertae sedis</taxon>
        <taxon>Mucoromycota</taxon>
        <taxon>Glomeromycotina</taxon>
        <taxon>Glomeromycetes</taxon>
        <taxon>Diversisporales</taxon>
        <taxon>Gigasporaceae</taxon>
        <taxon>Gigaspora</taxon>
    </lineage>
</organism>
<proteinExistence type="predicted"/>
<dbReference type="InterPro" id="IPR032675">
    <property type="entry name" value="LRR_dom_sf"/>
</dbReference>
<dbReference type="PANTHER" id="PTHR24114">
    <property type="entry name" value="LEUCINE RICH REPEAT FAMILY PROTEIN"/>
    <property type="match status" value="1"/>
</dbReference>
<dbReference type="Proteomes" id="UP000266673">
    <property type="component" value="Unassembled WGS sequence"/>
</dbReference>
<dbReference type="SUPFAM" id="SSF52047">
    <property type="entry name" value="RNI-like"/>
    <property type="match status" value="1"/>
</dbReference>
<dbReference type="CDD" id="cd09917">
    <property type="entry name" value="F-box_SF"/>
    <property type="match status" value="1"/>
</dbReference>
<dbReference type="AlphaFoldDB" id="A0A397U953"/>
<evidence type="ECO:0000259" key="1">
    <source>
        <dbReference type="Pfam" id="PF12937"/>
    </source>
</evidence>
<evidence type="ECO:0000313" key="3">
    <source>
        <dbReference type="Proteomes" id="UP000266673"/>
    </source>
</evidence>
<reference evidence="2 3" key="1">
    <citation type="submission" date="2018-06" db="EMBL/GenBank/DDBJ databases">
        <title>Comparative genomics reveals the genomic features of Rhizophagus irregularis, R. cerebriforme, R. diaphanum and Gigaspora rosea, and their symbiotic lifestyle signature.</title>
        <authorList>
            <person name="Morin E."/>
            <person name="San Clemente H."/>
            <person name="Chen E.C.H."/>
            <person name="De La Providencia I."/>
            <person name="Hainaut M."/>
            <person name="Kuo A."/>
            <person name="Kohler A."/>
            <person name="Murat C."/>
            <person name="Tang N."/>
            <person name="Roy S."/>
            <person name="Loubradou J."/>
            <person name="Henrissat B."/>
            <person name="Grigoriev I.V."/>
            <person name="Corradi N."/>
            <person name="Roux C."/>
            <person name="Martin F.M."/>
        </authorList>
    </citation>
    <scope>NUCLEOTIDE SEQUENCE [LARGE SCALE GENOMIC DNA]</scope>
    <source>
        <strain evidence="2 3">DAOM 194757</strain>
    </source>
</reference>
<dbReference type="Pfam" id="PF12937">
    <property type="entry name" value="F-box-like"/>
    <property type="match status" value="1"/>
</dbReference>
<dbReference type="InterPro" id="IPR052394">
    <property type="entry name" value="LRR-containing"/>
</dbReference>
<sequence>MITLPNECYYTIFNNFHHDYKNLISCALVNRHWCRVIIPILWSKPDLKDIRVIKIFLLMLNVNEQALLIPFKITFPSHPKLLFEYTNYITSINYYLGYGIKKWLSKERIETSRELENTVKYSLIEISNQIFGIEGGKLLAKFLCKNTTLTSLNLCNNNLGSEEGKTLADVLCKNTILTSLNLVWNNLDSEVGKALADALCKNITLTSLDQKEEKHWQIFELNSNEVGPEEGKALADALCKNFTLTSLTQKEKKH</sequence>
<dbReference type="InterPro" id="IPR001810">
    <property type="entry name" value="F-box_dom"/>
</dbReference>
<protein>
    <recommendedName>
        <fullName evidence="1">F-box domain-containing protein</fullName>
    </recommendedName>
</protein>
<dbReference type="Gene3D" id="3.80.10.10">
    <property type="entry name" value="Ribonuclease Inhibitor"/>
    <property type="match status" value="1"/>
</dbReference>
<dbReference type="OrthoDB" id="120976at2759"/>